<feature type="domain" description="Lipocalin-like" evidence="2">
    <location>
        <begin position="115"/>
        <end position="187"/>
    </location>
</feature>
<dbReference type="InterPro" id="IPR024311">
    <property type="entry name" value="Lipocalin-like"/>
</dbReference>
<dbReference type="Pfam" id="PF12702">
    <property type="entry name" value="Lipocalin_3"/>
    <property type="match status" value="1"/>
</dbReference>
<evidence type="ECO:0000256" key="1">
    <source>
        <dbReference type="SAM" id="SignalP"/>
    </source>
</evidence>
<protein>
    <recommendedName>
        <fullName evidence="2">Lipocalin-like domain-containing protein</fullName>
    </recommendedName>
</protein>
<dbReference type="PROSITE" id="PS51257">
    <property type="entry name" value="PROKAR_LIPOPROTEIN"/>
    <property type="match status" value="1"/>
</dbReference>
<organism evidence="3 4">
    <name type="scientific">Hoylesella timonensis S9-PR14</name>
    <dbReference type="NCBI Taxonomy" id="1401062"/>
    <lineage>
        <taxon>Bacteria</taxon>
        <taxon>Pseudomonadati</taxon>
        <taxon>Bacteroidota</taxon>
        <taxon>Bacteroidia</taxon>
        <taxon>Bacteroidales</taxon>
        <taxon>Prevotellaceae</taxon>
        <taxon>Hoylesella</taxon>
    </lineage>
</organism>
<evidence type="ECO:0000259" key="2">
    <source>
        <dbReference type="Pfam" id="PF12702"/>
    </source>
</evidence>
<reference evidence="3 4" key="1">
    <citation type="submission" date="2014-07" db="EMBL/GenBank/DDBJ databases">
        <authorList>
            <person name="McCorrison J."/>
            <person name="Sanka R."/>
            <person name="Torralba M."/>
            <person name="Gillis M."/>
            <person name="Haft D.H."/>
            <person name="Methe B."/>
            <person name="Sutton G."/>
            <person name="Nelson K.E."/>
        </authorList>
    </citation>
    <scope>NUCLEOTIDE SEQUENCE [LARGE SCALE GENOMIC DNA]</scope>
    <source>
        <strain evidence="3 4">S9-PR14</strain>
    </source>
</reference>
<evidence type="ECO:0000313" key="3">
    <source>
        <dbReference type="EMBL" id="KGI22710.1"/>
    </source>
</evidence>
<accession>A0A098YSR4</accession>
<dbReference type="RefSeq" id="WP_156104747.1">
    <property type="nucleotide sequence ID" value="NZ_JRPQ01000058.1"/>
</dbReference>
<sequence>MMKNTLKIFAAVLMTVSLAVGCVDKKGSASSSDTVSQDEEASTDSTVYGVCGDGTAMHTLQVISDAGDTLDYMINTDGELVSDIQGGRMVGDRMAVIGAKVNQELVAKKAINLTTLLGRWVSLDKNFEIREGGIVESFVKAESHPWTKWKILNGALLLNTDTFEVKTLGADSLLLENKKGIFVYKRQRDKQQ</sequence>
<feature type="signal peptide" evidence="1">
    <location>
        <begin position="1"/>
        <end position="19"/>
    </location>
</feature>
<dbReference type="AlphaFoldDB" id="A0A098YSR4"/>
<feature type="chain" id="PRO_5001942736" description="Lipocalin-like domain-containing protein" evidence="1">
    <location>
        <begin position="20"/>
        <end position="192"/>
    </location>
</feature>
<dbReference type="EMBL" id="JRPQ01000058">
    <property type="protein sequence ID" value="KGI22710.1"/>
    <property type="molecule type" value="Genomic_DNA"/>
</dbReference>
<name>A0A098YSR4_9BACT</name>
<dbReference type="OrthoDB" id="1077683at2"/>
<comment type="caution">
    <text evidence="3">The sequence shown here is derived from an EMBL/GenBank/DDBJ whole genome shotgun (WGS) entry which is preliminary data.</text>
</comment>
<keyword evidence="1" id="KW-0732">Signal</keyword>
<gene>
    <name evidence="3" type="ORF">HMPREF9304_02870</name>
</gene>
<proteinExistence type="predicted"/>
<evidence type="ECO:0000313" key="4">
    <source>
        <dbReference type="Proteomes" id="UP000029723"/>
    </source>
</evidence>
<dbReference type="Proteomes" id="UP000029723">
    <property type="component" value="Unassembled WGS sequence"/>
</dbReference>